<accession>A0ABP4XEM4</accession>
<gene>
    <name evidence="1" type="ORF">GCM10009681_57440</name>
</gene>
<dbReference type="Proteomes" id="UP001500655">
    <property type="component" value="Unassembled WGS sequence"/>
</dbReference>
<name>A0ABP4XEM4_9ACTN</name>
<protein>
    <submittedName>
        <fullName evidence="1">Uncharacterized protein</fullName>
    </submittedName>
</protein>
<evidence type="ECO:0000313" key="2">
    <source>
        <dbReference type="Proteomes" id="UP001500655"/>
    </source>
</evidence>
<evidence type="ECO:0000313" key="1">
    <source>
        <dbReference type="EMBL" id="GAA1779868.1"/>
    </source>
</evidence>
<proteinExistence type="predicted"/>
<reference evidence="2" key="1">
    <citation type="journal article" date="2019" name="Int. J. Syst. Evol. Microbiol.">
        <title>The Global Catalogue of Microorganisms (GCM) 10K type strain sequencing project: providing services to taxonomists for standard genome sequencing and annotation.</title>
        <authorList>
            <consortium name="The Broad Institute Genomics Platform"/>
            <consortium name="The Broad Institute Genome Sequencing Center for Infectious Disease"/>
            <person name="Wu L."/>
            <person name="Ma J."/>
        </authorList>
    </citation>
    <scope>NUCLEOTIDE SEQUENCE [LARGE SCALE GENOMIC DNA]</scope>
    <source>
        <strain evidence="2">JCM 13249</strain>
    </source>
</reference>
<organism evidence="1 2">
    <name type="scientific">Luedemannella helvata</name>
    <dbReference type="NCBI Taxonomy" id="349315"/>
    <lineage>
        <taxon>Bacteria</taxon>
        <taxon>Bacillati</taxon>
        <taxon>Actinomycetota</taxon>
        <taxon>Actinomycetes</taxon>
        <taxon>Micromonosporales</taxon>
        <taxon>Micromonosporaceae</taxon>
        <taxon>Luedemannella</taxon>
    </lineage>
</organism>
<dbReference type="EMBL" id="BAAALS010000086">
    <property type="protein sequence ID" value="GAA1779868.1"/>
    <property type="molecule type" value="Genomic_DNA"/>
</dbReference>
<keyword evidence="2" id="KW-1185">Reference proteome</keyword>
<sequence length="67" mass="7417">MGADWTPAPRDNHLMNDTAGEDSVDIVALRDGFRRLGLADGQMELWVASEAEEGIPQLARYRFLSAL</sequence>
<comment type="caution">
    <text evidence="1">The sequence shown here is derived from an EMBL/GenBank/DDBJ whole genome shotgun (WGS) entry which is preliminary data.</text>
</comment>